<dbReference type="InterPro" id="IPR041212">
    <property type="entry name" value="Vta1_C"/>
</dbReference>
<dbReference type="PANTHER" id="PTHR46009">
    <property type="entry name" value="VACUOLAR PROTEIN SORTING-ASSOCIATED PROTEIN VTA1 HOMOLOG"/>
    <property type="match status" value="1"/>
</dbReference>
<reference evidence="12" key="1">
    <citation type="submission" date="2023-06" db="EMBL/GenBank/DDBJ databases">
        <authorList>
            <person name="Delattre M."/>
        </authorList>
    </citation>
    <scope>NUCLEOTIDE SEQUENCE</scope>
    <source>
        <strain evidence="12">AF72</strain>
    </source>
</reference>
<feature type="compositionally biased region" description="Polar residues" evidence="9">
    <location>
        <begin position="169"/>
        <end position="182"/>
    </location>
</feature>
<evidence type="ECO:0000256" key="7">
    <source>
        <dbReference type="ARBA" id="ARBA00022927"/>
    </source>
</evidence>
<evidence type="ECO:0000256" key="8">
    <source>
        <dbReference type="ARBA" id="ARBA00023136"/>
    </source>
</evidence>
<feature type="domain" description="Vta1 C-terminal" evidence="11">
    <location>
        <begin position="252"/>
        <end position="284"/>
    </location>
</feature>
<feature type="region of interest" description="Disordered" evidence="9">
    <location>
        <begin position="155"/>
        <end position="243"/>
    </location>
</feature>
<evidence type="ECO:0000256" key="1">
    <source>
        <dbReference type="ARBA" id="ARBA00004481"/>
    </source>
</evidence>
<feature type="compositionally biased region" description="Pro residues" evidence="9">
    <location>
        <begin position="202"/>
        <end position="230"/>
    </location>
</feature>
<evidence type="ECO:0008006" key="14">
    <source>
        <dbReference type="Google" id="ProtNLM"/>
    </source>
</evidence>
<evidence type="ECO:0000259" key="10">
    <source>
        <dbReference type="Pfam" id="PF04652"/>
    </source>
</evidence>
<evidence type="ECO:0000259" key="11">
    <source>
        <dbReference type="Pfam" id="PF18097"/>
    </source>
</evidence>
<dbReference type="InterPro" id="IPR039431">
    <property type="entry name" value="Vta1/CALS_N"/>
</dbReference>
<dbReference type="GO" id="GO:0005771">
    <property type="term" value="C:multivesicular body"/>
    <property type="evidence" value="ECO:0007669"/>
    <property type="project" value="TreeGrafter"/>
</dbReference>
<keyword evidence="4" id="KW-0813">Transport</keyword>
<evidence type="ECO:0000256" key="6">
    <source>
        <dbReference type="ARBA" id="ARBA00022753"/>
    </source>
</evidence>
<feature type="domain" description="Vta1/callose synthase N-terminal" evidence="10">
    <location>
        <begin position="12"/>
        <end position="152"/>
    </location>
</feature>
<dbReference type="InterPro" id="IPR044538">
    <property type="entry name" value="Vta1-like"/>
</dbReference>
<keyword evidence="5" id="KW-0963">Cytoplasm</keyword>
<evidence type="ECO:0000256" key="3">
    <source>
        <dbReference type="ARBA" id="ARBA00007895"/>
    </source>
</evidence>
<dbReference type="InterPro" id="IPR023175">
    <property type="entry name" value="Vta1/CALS_N_sf"/>
</dbReference>
<dbReference type="Gene3D" id="1.25.40.270">
    <property type="entry name" value="Vacuolar protein sorting-associated protein vta1"/>
    <property type="match status" value="1"/>
</dbReference>
<protein>
    <recommendedName>
        <fullName evidence="14">Vacuolar protein sorting-associated protein VTA1</fullName>
    </recommendedName>
</protein>
<keyword evidence="7" id="KW-0653">Protein transport</keyword>
<dbReference type="Proteomes" id="UP001177023">
    <property type="component" value="Unassembled WGS sequence"/>
</dbReference>
<proteinExistence type="inferred from homology"/>
<evidence type="ECO:0000313" key="13">
    <source>
        <dbReference type="Proteomes" id="UP001177023"/>
    </source>
</evidence>
<feature type="compositionally biased region" description="Polar residues" evidence="9">
    <location>
        <begin position="190"/>
        <end position="201"/>
    </location>
</feature>
<sequence>MASKVPPSLKAIGHYVKIANENASRDPVIYYWCLFHAVQAGMQIDKSSPDALNFLTSLLGTLETIKKQLGNNDAITSEVVAQAYIENVAMKLFDFADKKEKAGQIDKNLVHAFYTAGHMMDILSLFGEIDEPYASAKKYAKWKSTQIFGCLRDGTPYVPSTQEERPPSFDNTATHHSSSDTGNPFEHTYPGSTGDLQQPTSNYPPPLPPHPSSYGHPTPPPAAPARPSPPMQSHIDNNSEKVIGGPSFEEWEQARKFAKYAISAIDYEDVKSTADNLRKALAVLAKHDH</sequence>
<accession>A0AA36DDK2</accession>
<comment type="subcellular location">
    <subcellularLocation>
        <location evidence="2">Cytoplasm</location>
    </subcellularLocation>
    <subcellularLocation>
        <location evidence="1">Endosome membrane</location>
        <topology evidence="1">Peripheral membrane protein</topology>
    </subcellularLocation>
</comment>
<evidence type="ECO:0000313" key="12">
    <source>
        <dbReference type="EMBL" id="CAJ0585297.1"/>
    </source>
</evidence>
<dbReference type="EMBL" id="CATQJA010002703">
    <property type="protein sequence ID" value="CAJ0585297.1"/>
    <property type="molecule type" value="Genomic_DNA"/>
</dbReference>
<name>A0AA36DDK2_9BILA</name>
<dbReference type="AlphaFoldDB" id="A0AA36DDK2"/>
<gene>
    <name evidence="12" type="ORF">MSPICULIGERA_LOCUS23324</name>
</gene>
<keyword evidence="13" id="KW-1185">Reference proteome</keyword>
<feature type="non-terminal residue" evidence="12">
    <location>
        <position position="289"/>
    </location>
</feature>
<evidence type="ECO:0000256" key="2">
    <source>
        <dbReference type="ARBA" id="ARBA00004496"/>
    </source>
</evidence>
<dbReference type="GO" id="GO:0032511">
    <property type="term" value="P:late endosome to vacuole transport via multivesicular body sorting pathway"/>
    <property type="evidence" value="ECO:0007669"/>
    <property type="project" value="InterPro"/>
</dbReference>
<evidence type="ECO:0000256" key="4">
    <source>
        <dbReference type="ARBA" id="ARBA00022448"/>
    </source>
</evidence>
<organism evidence="12 13">
    <name type="scientific">Mesorhabditis spiculigera</name>
    <dbReference type="NCBI Taxonomy" id="96644"/>
    <lineage>
        <taxon>Eukaryota</taxon>
        <taxon>Metazoa</taxon>
        <taxon>Ecdysozoa</taxon>
        <taxon>Nematoda</taxon>
        <taxon>Chromadorea</taxon>
        <taxon>Rhabditida</taxon>
        <taxon>Rhabditina</taxon>
        <taxon>Rhabditomorpha</taxon>
        <taxon>Rhabditoidea</taxon>
        <taxon>Rhabditidae</taxon>
        <taxon>Mesorhabditinae</taxon>
        <taxon>Mesorhabditis</taxon>
    </lineage>
</organism>
<keyword evidence="8" id="KW-0472">Membrane</keyword>
<keyword evidence="6" id="KW-0967">Endosome</keyword>
<dbReference type="PANTHER" id="PTHR46009:SF1">
    <property type="entry name" value="VACUOLAR PROTEIN SORTING-ASSOCIATED PROTEIN VTA1 HOMOLOG"/>
    <property type="match status" value="1"/>
</dbReference>
<dbReference type="GO" id="GO:0015031">
    <property type="term" value="P:protein transport"/>
    <property type="evidence" value="ECO:0007669"/>
    <property type="project" value="UniProtKB-KW"/>
</dbReference>
<dbReference type="GO" id="GO:0010008">
    <property type="term" value="C:endosome membrane"/>
    <property type="evidence" value="ECO:0007669"/>
    <property type="project" value="UniProtKB-SubCell"/>
</dbReference>
<dbReference type="Gene3D" id="1.20.5.420">
    <property type="entry name" value="Immunoglobulin FC, subunit C"/>
    <property type="match status" value="1"/>
</dbReference>
<evidence type="ECO:0000256" key="5">
    <source>
        <dbReference type="ARBA" id="ARBA00022490"/>
    </source>
</evidence>
<comment type="caution">
    <text evidence="12">The sequence shown here is derived from an EMBL/GenBank/DDBJ whole genome shotgun (WGS) entry which is preliminary data.</text>
</comment>
<dbReference type="Pfam" id="PF04652">
    <property type="entry name" value="Vta1"/>
    <property type="match status" value="1"/>
</dbReference>
<comment type="similarity">
    <text evidence="3">Belongs to the VTA1 family.</text>
</comment>
<evidence type="ECO:0000256" key="9">
    <source>
        <dbReference type="SAM" id="MobiDB-lite"/>
    </source>
</evidence>
<dbReference type="Pfam" id="PF18097">
    <property type="entry name" value="Vta1_C"/>
    <property type="match status" value="1"/>
</dbReference>